<sequence>MSFRSSGSSLLALFHLNCVCTHGDTIFNNTSCLHGCCALILQSETYYHSFGKDMTITTLQLLTASHLRP</sequence>
<keyword evidence="1" id="KW-0732">Signal</keyword>
<dbReference type="AlphaFoldDB" id="A0A4U6SWA7"/>
<gene>
    <name evidence="2" type="ORF">SEVIR_9G170875v2</name>
</gene>
<protein>
    <recommendedName>
        <fullName evidence="4">SWIM-type domain-containing protein</fullName>
    </recommendedName>
</protein>
<evidence type="ECO:0000313" key="3">
    <source>
        <dbReference type="Proteomes" id="UP000298652"/>
    </source>
</evidence>
<feature type="chain" id="PRO_5020548187" description="SWIM-type domain-containing protein" evidence="1">
    <location>
        <begin position="24"/>
        <end position="69"/>
    </location>
</feature>
<keyword evidence="3" id="KW-1185">Reference proteome</keyword>
<dbReference type="Proteomes" id="UP000298652">
    <property type="component" value="Chromosome 9"/>
</dbReference>
<proteinExistence type="predicted"/>
<organism evidence="2 3">
    <name type="scientific">Setaria viridis</name>
    <name type="common">Green bristlegrass</name>
    <name type="synonym">Setaria italica subsp. viridis</name>
    <dbReference type="NCBI Taxonomy" id="4556"/>
    <lineage>
        <taxon>Eukaryota</taxon>
        <taxon>Viridiplantae</taxon>
        <taxon>Streptophyta</taxon>
        <taxon>Embryophyta</taxon>
        <taxon>Tracheophyta</taxon>
        <taxon>Spermatophyta</taxon>
        <taxon>Magnoliopsida</taxon>
        <taxon>Liliopsida</taxon>
        <taxon>Poales</taxon>
        <taxon>Poaceae</taxon>
        <taxon>PACMAD clade</taxon>
        <taxon>Panicoideae</taxon>
        <taxon>Panicodae</taxon>
        <taxon>Paniceae</taxon>
        <taxon>Cenchrinae</taxon>
        <taxon>Setaria</taxon>
    </lineage>
</organism>
<evidence type="ECO:0000256" key="1">
    <source>
        <dbReference type="SAM" id="SignalP"/>
    </source>
</evidence>
<dbReference type="Gramene" id="TKV92584">
    <property type="protein sequence ID" value="TKV92584"/>
    <property type="gene ID" value="SEVIR_9G170875v2"/>
</dbReference>
<reference evidence="2" key="1">
    <citation type="submission" date="2019-03" db="EMBL/GenBank/DDBJ databases">
        <title>WGS assembly of Setaria viridis.</title>
        <authorList>
            <person name="Huang P."/>
            <person name="Jenkins J."/>
            <person name="Grimwood J."/>
            <person name="Barry K."/>
            <person name="Healey A."/>
            <person name="Mamidi S."/>
            <person name="Sreedasyam A."/>
            <person name="Shu S."/>
            <person name="Feldman M."/>
            <person name="Wu J."/>
            <person name="Yu Y."/>
            <person name="Chen C."/>
            <person name="Johnson J."/>
            <person name="Rokhsar D."/>
            <person name="Baxter I."/>
            <person name="Schmutz J."/>
            <person name="Brutnell T."/>
            <person name="Kellogg E."/>
        </authorList>
    </citation>
    <scope>NUCLEOTIDE SEQUENCE [LARGE SCALE GENOMIC DNA]</scope>
</reference>
<dbReference type="EMBL" id="CM016560">
    <property type="protein sequence ID" value="TKV92584.1"/>
    <property type="molecule type" value="Genomic_DNA"/>
</dbReference>
<accession>A0A4U6SWA7</accession>
<feature type="signal peptide" evidence="1">
    <location>
        <begin position="1"/>
        <end position="23"/>
    </location>
</feature>
<evidence type="ECO:0000313" key="2">
    <source>
        <dbReference type="EMBL" id="TKV92584.1"/>
    </source>
</evidence>
<name>A0A4U6SWA7_SETVI</name>
<evidence type="ECO:0008006" key="4">
    <source>
        <dbReference type="Google" id="ProtNLM"/>
    </source>
</evidence>